<dbReference type="GO" id="GO:0002161">
    <property type="term" value="F:aminoacyl-tRNA deacylase activity"/>
    <property type="evidence" value="ECO:0007669"/>
    <property type="project" value="InterPro"/>
</dbReference>
<keyword evidence="3 10" id="KW-0436">Ligase</keyword>
<dbReference type="EC" id="6.1.1.4" evidence="2"/>
<proteinExistence type="inferred from homology"/>
<organism evidence="15 16">
    <name type="scientific">Lineolata rhizophorae</name>
    <dbReference type="NCBI Taxonomy" id="578093"/>
    <lineage>
        <taxon>Eukaryota</taxon>
        <taxon>Fungi</taxon>
        <taxon>Dikarya</taxon>
        <taxon>Ascomycota</taxon>
        <taxon>Pezizomycotina</taxon>
        <taxon>Dothideomycetes</taxon>
        <taxon>Dothideomycetes incertae sedis</taxon>
        <taxon>Lineolatales</taxon>
        <taxon>Lineolataceae</taxon>
        <taxon>Lineolata</taxon>
    </lineage>
</organism>
<dbReference type="InterPro" id="IPR001412">
    <property type="entry name" value="aa-tRNA-synth_I_CS"/>
</dbReference>
<evidence type="ECO:0000256" key="9">
    <source>
        <dbReference type="ARBA" id="ARBA00047469"/>
    </source>
</evidence>
<evidence type="ECO:0000256" key="8">
    <source>
        <dbReference type="ARBA" id="ARBA00030520"/>
    </source>
</evidence>
<dbReference type="Pfam" id="PF08264">
    <property type="entry name" value="Anticodon_1"/>
    <property type="match status" value="1"/>
</dbReference>
<dbReference type="InterPro" id="IPR013155">
    <property type="entry name" value="M/V/L/I-tRNA-synth_anticd-bd"/>
</dbReference>
<gene>
    <name evidence="15" type="ORF">BDY21DRAFT_280681</name>
</gene>
<evidence type="ECO:0000256" key="6">
    <source>
        <dbReference type="ARBA" id="ARBA00022917"/>
    </source>
</evidence>
<comment type="catalytic activity">
    <reaction evidence="9">
        <text>tRNA(Leu) + L-leucine + ATP = L-leucyl-tRNA(Leu) + AMP + diphosphate</text>
        <dbReference type="Rhea" id="RHEA:11688"/>
        <dbReference type="Rhea" id="RHEA-COMP:9613"/>
        <dbReference type="Rhea" id="RHEA-COMP:9622"/>
        <dbReference type="ChEBI" id="CHEBI:30616"/>
        <dbReference type="ChEBI" id="CHEBI:33019"/>
        <dbReference type="ChEBI" id="CHEBI:57427"/>
        <dbReference type="ChEBI" id="CHEBI:78442"/>
        <dbReference type="ChEBI" id="CHEBI:78494"/>
        <dbReference type="ChEBI" id="CHEBI:456215"/>
        <dbReference type="EC" id="6.1.1.4"/>
    </reaction>
</comment>
<dbReference type="GO" id="GO:0004823">
    <property type="term" value="F:leucine-tRNA ligase activity"/>
    <property type="evidence" value="ECO:0007669"/>
    <property type="project" value="UniProtKB-EC"/>
</dbReference>
<dbReference type="PANTHER" id="PTHR45794">
    <property type="entry name" value="LEUCYL-TRNA SYNTHETASE"/>
    <property type="match status" value="1"/>
</dbReference>
<feature type="domain" description="Aminoacyl-tRNA synthetase class Ia" evidence="12">
    <location>
        <begin position="213"/>
        <end position="797"/>
    </location>
</feature>
<evidence type="ECO:0000256" key="4">
    <source>
        <dbReference type="ARBA" id="ARBA00022741"/>
    </source>
</evidence>
<feature type="domain" description="Aminoacyl-tRNA synthetase class Ia" evidence="12">
    <location>
        <begin position="69"/>
        <end position="198"/>
    </location>
</feature>
<evidence type="ECO:0000256" key="10">
    <source>
        <dbReference type="RuleBase" id="RU363035"/>
    </source>
</evidence>
<evidence type="ECO:0000256" key="1">
    <source>
        <dbReference type="ARBA" id="ARBA00005594"/>
    </source>
</evidence>
<dbReference type="Pfam" id="PF24810">
    <property type="entry name" value="RBD_LARS1"/>
    <property type="match status" value="1"/>
</dbReference>
<keyword evidence="4 10" id="KW-0547">Nucleotide-binding</keyword>
<dbReference type="GO" id="GO:0006429">
    <property type="term" value="P:leucyl-tRNA aminoacylation"/>
    <property type="evidence" value="ECO:0007669"/>
    <property type="project" value="InterPro"/>
</dbReference>
<dbReference type="InterPro" id="IPR004493">
    <property type="entry name" value="Leu-tRNA-synth_Ia_arc/euk"/>
</dbReference>
<dbReference type="NCBIfam" id="TIGR00395">
    <property type="entry name" value="leuS_arch"/>
    <property type="match status" value="1"/>
</dbReference>
<keyword evidence="5 10" id="KW-0067">ATP-binding</keyword>
<evidence type="ECO:0000259" key="14">
    <source>
        <dbReference type="Pfam" id="PF24810"/>
    </source>
</evidence>
<dbReference type="FunFam" id="3.90.740.10:FF:000001">
    <property type="entry name" value="Leucine--tRNA ligase, cytoplasmic"/>
    <property type="match status" value="1"/>
</dbReference>
<dbReference type="InterPro" id="IPR009008">
    <property type="entry name" value="Val/Leu/Ile-tRNA-synth_edit"/>
</dbReference>
<evidence type="ECO:0000256" key="7">
    <source>
        <dbReference type="ARBA" id="ARBA00023146"/>
    </source>
</evidence>
<name>A0A6A6P9P7_9PEZI</name>
<dbReference type="EMBL" id="MU001673">
    <property type="protein sequence ID" value="KAF2460670.1"/>
    <property type="molecule type" value="Genomic_DNA"/>
</dbReference>
<protein>
    <recommendedName>
        <fullName evidence="2">leucine--tRNA ligase</fullName>
        <ecNumber evidence="2">6.1.1.4</ecNumber>
    </recommendedName>
    <alternativeName>
        <fullName evidence="8">Leucyl-tRNA synthetase</fullName>
    </alternativeName>
</protein>
<dbReference type="InterPro" id="IPR002300">
    <property type="entry name" value="aa-tRNA-synth_Ia"/>
</dbReference>
<evidence type="ECO:0000313" key="15">
    <source>
        <dbReference type="EMBL" id="KAF2460670.1"/>
    </source>
</evidence>
<dbReference type="PROSITE" id="PS00178">
    <property type="entry name" value="AA_TRNA_LIGASE_I"/>
    <property type="match status" value="1"/>
</dbReference>
<evidence type="ECO:0000313" key="16">
    <source>
        <dbReference type="Proteomes" id="UP000799766"/>
    </source>
</evidence>
<evidence type="ECO:0000256" key="11">
    <source>
        <dbReference type="SAM" id="MobiDB-lite"/>
    </source>
</evidence>
<dbReference type="Proteomes" id="UP000799766">
    <property type="component" value="Unassembled WGS sequence"/>
</dbReference>
<dbReference type="Gene3D" id="3.90.740.10">
    <property type="entry name" value="Valyl/Leucyl/Isoleucyl-tRNA synthetase, editing domain"/>
    <property type="match status" value="1"/>
</dbReference>
<sequence>MAAAGVPADAMDPNHSSQGTMKIENTEKRDALQAIEQKYQELWSKEKVFESDAPSCSEFPLDSIEPEELRSKFPKFFGTMAYPYVNGTPHLGHAFTISKIEFASRVARAEGKRTLYPQGYHATGMPIKACADKLVHEIEMFGKDFEGFSEADLVEEVPIPAPTQEQTKEDVTKFSNVKKNKAAMKTVKMKYQFQVMMALGIPQEEIHKFANAYHWLRHFPQLWQAHLIELGCGIDWRRSFITTDANPYYDSFVRWQIRRLRDLGKIQFGKRYTIYSPKDGQPCLDHDRASGEGVVAQEYTGIKCRVEKWSEKAQQDLFGKLPDGANVYMIPATLRPETMYGQSNLFVSPNIVYGIFKVSDDAYFFMTDKAARNMAFQDIFPKWGEFPRVTSLKGSDVIGSLVNAPLSRQGNVYVVPMETIKETKGTGVVTSVPSDSPDDYAMTVELNKKAEFYGIKPEWVSLDILPIIETPGYGDLIAPALVKRMKINSPKDAKQLAEAKEQAYKLGFYQGKMIHGEFTGKPVQEAKGLVRQSLLDSGDAIVYCEPDGVAISRSGDECVAAYLDQWFLTYGNVDEAWRADVIAHVRGDDGFEFNSFSTSTKHAIEHTLGWLNQWAVTRQYGLGTRLPWDTSELVESLSDSTIYMAYYTIAHLLHSDIFGTQPGLKEVKASQMTDDVWDYVFAINNDVNSDIDKATLESMRREFTYWYPLDVRCSGKDLINNHLIFFLYIHQAIWGKAAPQYLPKGIRLNGHMTLNGEKMSKSTGNFLTMDAAVKKFGADATRIALADGGDGVEDANFEESTANAIILKLYELRKWVEDVTSEGRLLKDGEEYEKVRDVEKIKSADTIQRTGEKLFWDELFENELNMLMHETIRHFKEANYKLALKSGFYDFTSARDSYRVSTTSASIGMHHDCVRRYVELQTQMIYVFAPHWAEYVWREVLRNPSSITNVSFPEVPEADKSLAAALNYIRTTTANICAAEGAQQKRLAKGKDVHYDPKQPKRLTIFVAKSWPSWQSKYIELVREMFNGVTLEVKEVSKKMEKSEMKKAMPFIQGLKRRLESGEPRDAVFERDLGFDEVETLGEMVAGLKGVVAKLKQVDVVLVEEGATAGTKVNGGKEEKVEPLPRTAAGAEPGSPSFEFANTTD</sequence>
<dbReference type="Pfam" id="PF00133">
    <property type="entry name" value="tRNA-synt_1"/>
    <property type="match status" value="2"/>
</dbReference>
<accession>A0A6A6P9P7</accession>
<dbReference type="SUPFAM" id="SSF50677">
    <property type="entry name" value="ValRS/IleRS/LeuRS editing domain"/>
    <property type="match status" value="1"/>
</dbReference>
<dbReference type="PANTHER" id="PTHR45794:SF1">
    <property type="entry name" value="LEUCINE--TRNA LIGASE, CYTOPLASMIC"/>
    <property type="match status" value="1"/>
</dbReference>
<feature type="domain" description="Methionyl/Valyl/Leucyl/Isoleucyl-tRNA synthetase anticodon-binding" evidence="13">
    <location>
        <begin position="858"/>
        <end position="969"/>
    </location>
</feature>
<evidence type="ECO:0000256" key="3">
    <source>
        <dbReference type="ARBA" id="ARBA00022598"/>
    </source>
</evidence>
<feature type="domain" description="Leucine--tRNA ligase RagD-binding" evidence="14">
    <location>
        <begin position="1007"/>
        <end position="1061"/>
    </location>
</feature>
<reference evidence="15" key="1">
    <citation type="journal article" date="2020" name="Stud. Mycol.">
        <title>101 Dothideomycetes genomes: a test case for predicting lifestyles and emergence of pathogens.</title>
        <authorList>
            <person name="Haridas S."/>
            <person name="Albert R."/>
            <person name="Binder M."/>
            <person name="Bloem J."/>
            <person name="Labutti K."/>
            <person name="Salamov A."/>
            <person name="Andreopoulos B."/>
            <person name="Baker S."/>
            <person name="Barry K."/>
            <person name="Bills G."/>
            <person name="Bluhm B."/>
            <person name="Cannon C."/>
            <person name="Castanera R."/>
            <person name="Culley D."/>
            <person name="Daum C."/>
            <person name="Ezra D."/>
            <person name="Gonzalez J."/>
            <person name="Henrissat B."/>
            <person name="Kuo A."/>
            <person name="Liang C."/>
            <person name="Lipzen A."/>
            <person name="Lutzoni F."/>
            <person name="Magnuson J."/>
            <person name="Mondo S."/>
            <person name="Nolan M."/>
            <person name="Ohm R."/>
            <person name="Pangilinan J."/>
            <person name="Park H.-J."/>
            <person name="Ramirez L."/>
            <person name="Alfaro M."/>
            <person name="Sun H."/>
            <person name="Tritt A."/>
            <person name="Yoshinaga Y."/>
            <person name="Zwiers L.-H."/>
            <person name="Turgeon B."/>
            <person name="Goodwin S."/>
            <person name="Spatafora J."/>
            <person name="Crous P."/>
            <person name="Grigoriev I."/>
        </authorList>
    </citation>
    <scope>NUCLEOTIDE SEQUENCE</scope>
    <source>
        <strain evidence="15">ATCC 16933</strain>
    </source>
</reference>
<evidence type="ECO:0000256" key="2">
    <source>
        <dbReference type="ARBA" id="ARBA00013164"/>
    </source>
</evidence>
<evidence type="ECO:0000259" key="13">
    <source>
        <dbReference type="Pfam" id="PF08264"/>
    </source>
</evidence>
<dbReference type="InterPro" id="IPR014729">
    <property type="entry name" value="Rossmann-like_a/b/a_fold"/>
</dbReference>
<keyword evidence="16" id="KW-1185">Reference proteome</keyword>
<dbReference type="InterPro" id="IPR055416">
    <property type="entry name" value="RBD_LARS1"/>
</dbReference>
<feature type="region of interest" description="Disordered" evidence="11">
    <location>
        <begin position="1"/>
        <end position="29"/>
    </location>
</feature>
<dbReference type="GO" id="GO:0005524">
    <property type="term" value="F:ATP binding"/>
    <property type="evidence" value="ECO:0007669"/>
    <property type="project" value="UniProtKB-KW"/>
</dbReference>
<dbReference type="Gene3D" id="3.40.50.620">
    <property type="entry name" value="HUPs"/>
    <property type="match status" value="1"/>
</dbReference>
<dbReference type="AlphaFoldDB" id="A0A6A6P9P7"/>
<evidence type="ECO:0000256" key="5">
    <source>
        <dbReference type="ARBA" id="ARBA00022840"/>
    </source>
</evidence>
<dbReference type="SUPFAM" id="SSF47323">
    <property type="entry name" value="Anticodon-binding domain of a subclass of class I aminoacyl-tRNA synthetases"/>
    <property type="match status" value="1"/>
</dbReference>
<dbReference type="SUPFAM" id="SSF52374">
    <property type="entry name" value="Nucleotidylyl transferase"/>
    <property type="match status" value="1"/>
</dbReference>
<keyword evidence="7 10" id="KW-0030">Aminoacyl-tRNA synthetase</keyword>
<keyword evidence="6 10" id="KW-0648">Protein biosynthesis</keyword>
<dbReference type="OrthoDB" id="10249672at2759"/>
<dbReference type="InterPro" id="IPR009080">
    <property type="entry name" value="tRNAsynth_Ia_anticodon-bd"/>
</dbReference>
<comment type="similarity">
    <text evidence="1 10">Belongs to the class-I aminoacyl-tRNA synthetase family.</text>
</comment>
<evidence type="ECO:0000259" key="12">
    <source>
        <dbReference type="Pfam" id="PF00133"/>
    </source>
</evidence>
<feature type="region of interest" description="Disordered" evidence="11">
    <location>
        <begin position="1112"/>
        <end position="1145"/>
    </location>
</feature>